<keyword evidence="2" id="KW-0812">Transmembrane</keyword>
<evidence type="ECO:0000313" key="5">
    <source>
        <dbReference type="Proteomes" id="UP001324533"/>
    </source>
</evidence>
<accession>A0ABZ0VCK0</accession>
<name>A0ABZ0VCK0_9MICO</name>
<evidence type="ECO:0000313" key="4">
    <source>
        <dbReference type="EMBL" id="WQB71352.1"/>
    </source>
</evidence>
<keyword evidence="5" id="KW-1185">Reference proteome</keyword>
<dbReference type="EMBL" id="CP139779">
    <property type="protein sequence ID" value="WQB71352.1"/>
    <property type="molecule type" value="Genomic_DNA"/>
</dbReference>
<evidence type="ECO:0000256" key="1">
    <source>
        <dbReference type="SAM" id="MobiDB-lite"/>
    </source>
</evidence>
<gene>
    <name evidence="4" type="ORF">T9R20_05135</name>
</gene>
<proteinExistence type="predicted"/>
<dbReference type="SUPFAM" id="SSF54427">
    <property type="entry name" value="NTF2-like"/>
    <property type="match status" value="1"/>
</dbReference>
<evidence type="ECO:0000256" key="2">
    <source>
        <dbReference type="SAM" id="Phobius"/>
    </source>
</evidence>
<dbReference type="Pfam" id="PF10708">
    <property type="entry name" value="DUF2510"/>
    <property type="match status" value="1"/>
</dbReference>
<dbReference type="InterPro" id="IPR018929">
    <property type="entry name" value="DUF2510"/>
</dbReference>
<dbReference type="Proteomes" id="UP001324533">
    <property type="component" value="Chromosome"/>
</dbReference>
<keyword evidence="2" id="KW-1133">Transmembrane helix</keyword>
<organism evidence="4 5">
    <name type="scientific">Microbacterium invictum</name>
    <dbReference type="NCBI Taxonomy" id="515415"/>
    <lineage>
        <taxon>Bacteria</taxon>
        <taxon>Bacillati</taxon>
        <taxon>Actinomycetota</taxon>
        <taxon>Actinomycetes</taxon>
        <taxon>Micrococcales</taxon>
        <taxon>Microbacteriaceae</taxon>
        <taxon>Microbacterium</taxon>
    </lineage>
</organism>
<feature type="domain" description="DUF2510" evidence="3">
    <location>
        <begin position="6"/>
        <end position="33"/>
    </location>
</feature>
<feature type="transmembrane region" description="Helical" evidence="2">
    <location>
        <begin position="108"/>
        <end position="133"/>
    </location>
</feature>
<reference evidence="4 5" key="1">
    <citation type="submission" date="2023-06" db="EMBL/GenBank/DDBJ databases">
        <title>Rock-solubilizing bacteria, Microbacterium invictum, promotes re-establishment of vegetation in rocky wasteland by accelerating rock bio-weathering and reshaping soil bacterial community.</title>
        <authorList>
            <person name="Liu C."/>
        </authorList>
    </citation>
    <scope>NUCLEOTIDE SEQUENCE [LARGE SCALE GENOMIC DNA]</scope>
    <source>
        <strain evidence="4 5">X-18</strain>
    </source>
</reference>
<evidence type="ECO:0000259" key="3">
    <source>
        <dbReference type="Pfam" id="PF10708"/>
    </source>
</evidence>
<feature type="compositionally biased region" description="Low complexity" evidence="1">
    <location>
        <begin position="49"/>
        <end position="61"/>
    </location>
</feature>
<dbReference type="RefSeq" id="WP_322411470.1">
    <property type="nucleotide sequence ID" value="NZ_CP139779.1"/>
</dbReference>
<dbReference type="InterPro" id="IPR032710">
    <property type="entry name" value="NTF2-like_dom_sf"/>
</dbReference>
<keyword evidence="2" id="KW-0472">Membrane</keyword>
<protein>
    <submittedName>
        <fullName evidence="4">DUF2510 domain-containing protein</fullName>
    </submittedName>
</protein>
<feature type="region of interest" description="Disordered" evidence="1">
    <location>
        <begin position="23"/>
        <end position="86"/>
    </location>
</feature>
<sequence>MTTNPPGWYDYGPGTRRWWDGAKWTEHVQSTEGGTDAAPAAGSDQGEVAPSDPAAIAANDPAPLPQDGGGYATAGPPPSAPGFAGAPGYAPAGGAFTAATDPKKSKLWILWVVLGVVLLGIVIAAAVLIPILIGVFSAAGGVDEADQQDAVRAVELYDEAWREGDCDKYLEATSEGFREASGLPDCAAFDEQAAGFAASVQNYQTEVVGITVEESTVFVDTAETYESFFTAEGEPVETPVPIEESWQYTVIEIDGAWVIDNAYYDE</sequence>